<reference evidence="1" key="2">
    <citation type="submission" date="2020-11" db="EMBL/GenBank/DDBJ databases">
        <authorList>
            <person name="McCartney M.A."/>
            <person name="Auch B."/>
            <person name="Kono T."/>
            <person name="Mallez S."/>
            <person name="Becker A."/>
            <person name="Gohl D.M."/>
            <person name="Silverstein K.A.T."/>
            <person name="Koren S."/>
            <person name="Bechman K.B."/>
            <person name="Herman A."/>
            <person name="Abrahante J.E."/>
            <person name="Garbe J."/>
        </authorList>
    </citation>
    <scope>NUCLEOTIDE SEQUENCE</scope>
    <source>
        <strain evidence="1">Duluth1</strain>
        <tissue evidence="1">Whole animal</tissue>
    </source>
</reference>
<evidence type="ECO:0000313" key="2">
    <source>
        <dbReference type="Proteomes" id="UP000828390"/>
    </source>
</evidence>
<dbReference type="Proteomes" id="UP000828390">
    <property type="component" value="Unassembled WGS sequence"/>
</dbReference>
<dbReference type="EMBL" id="JAIWYP010000006">
    <property type="protein sequence ID" value="KAH3815374.1"/>
    <property type="molecule type" value="Genomic_DNA"/>
</dbReference>
<proteinExistence type="predicted"/>
<protein>
    <submittedName>
        <fullName evidence="1">Uncharacterized protein</fullName>
    </submittedName>
</protein>
<organism evidence="1 2">
    <name type="scientific">Dreissena polymorpha</name>
    <name type="common">Zebra mussel</name>
    <name type="synonym">Mytilus polymorpha</name>
    <dbReference type="NCBI Taxonomy" id="45954"/>
    <lineage>
        <taxon>Eukaryota</taxon>
        <taxon>Metazoa</taxon>
        <taxon>Spiralia</taxon>
        <taxon>Lophotrochozoa</taxon>
        <taxon>Mollusca</taxon>
        <taxon>Bivalvia</taxon>
        <taxon>Autobranchia</taxon>
        <taxon>Heteroconchia</taxon>
        <taxon>Euheterodonta</taxon>
        <taxon>Imparidentia</taxon>
        <taxon>Neoheterodontei</taxon>
        <taxon>Myida</taxon>
        <taxon>Dreissenoidea</taxon>
        <taxon>Dreissenidae</taxon>
        <taxon>Dreissena</taxon>
    </lineage>
</organism>
<accession>A0A9D4JM33</accession>
<comment type="caution">
    <text evidence="1">The sequence shown here is derived from an EMBL/GenBank/DDBJ whole genome shotgun (WGS) entry which is preliminary data.</text>
</comment>
<sequence>MQTFTSRPPGKSKLDTTPSIQSDIRMIRYHLDNGNRRVNTTEEERKVAKVYAKYYHDTVLSVS</sequence>
<gene>
    <name evidence="1" type="ORF">DPMN_143896</name>
</gene>
<dbReference type="AlphaFoldDB" id="A0A9D4JM33"/>
<evidence type="ECO:0000313" key="1">
    <source>
        <dbReference type="EMBL" id="KAH3815374.1"/>
    </source>
</evidence>
<name>A0A9D4JM33_DREPO</name>
<keyword evidence="2" id="KW-1185">Reference proteome</keyword>
<reference evidence="1" key="1">
    <citation type="journal article" date="2019" name="bioRxiv">
        <title>The Genome of the Zebra Mussel, Dreissena polymorpha: A Resource for Invasive Species Research.</title>
        <authorList>
            <person name="McCartney M.A."/>
            <person name="Auch B."/>
            <person name="Kono T."/>
            <person name="Mallez S."/>
            <person name="Zhang Y."/>
            <person name="Obille A."/>
            <person name="Becker A."/>
            <person name="Abrahante J.E."/>
            <person name="Garbe J."/>
            <person name="Badalamenti J.P."/>
            <person name="Herman A."/>
            <person name="Mangelson H."/>
            <person name="Liachko I."/>
            <person name="Sullivan S."/>
            <person name="Sone E.D."/>
            <person name="Koren S."/>
            <person name="Silverstein K.A.T."/>
            <person name="Beckman K.B."/>
            <person name="Gohl D.M."/>
        </authorList>
    </citation>
    <scope>NUCLEOTIDE SEQUENCE</scope>
    <source>
        <strain evidence="1">Duluth1</strain>
        <tissue evidence="1">Whole animal</tissue>
    </source>
</reference>